<dbReference type="NCBIfam" id="NF003381">
    <property type="entry name" value="PRK04460.1"/>
    <property type="match status" value="1"/>
</dbReference>
<comment type="function">
    <text evidence="8">Transcriptional regulator.</text>
</comment>
<comment type="caution">
    <text evidence="12">The sequence shown here is derived from an EMBL/GenBank/DDBJ whole genome shotgun (WGS) entry which is preliminary data.</text>
</comment>
<keyword evidence="2 8" id="KW-0533">Nickel</keyword>
<dbReference type="SUPFAM" id="SSF47598">
    <property type="entry name" value="Ribbon-helix-helix"/>
    <property type="match status" value="1"/>
</dbReference>
<proteinExistence type="inferred from homology"/>
<keyword evidence="3 8" id="KW-0479">Metal-binding</keyword>
<feature type="region of interest" description="Disordered" evidence="9">
    <location>
        <begin position="138"/>
        <end position="166"/>
    </location>
</feature>
<dbReference type="GO" id="GO:0016151">
    <property type="term" value="F:nickel cation binding"/>
    <property type="evidence" value="ECO:0007669"/>
    <property type="project" value="UniProtKB-UniRule"/>
</dbReference>
<keyword evidence="5 8" id="KW-0238">DNA-binding</keyword>
<dbReference type="PANTHER" id="PTHR34719">
    <property type="entry name" value="NICKEL-RESPONSIVE REGULATOR"/>
    <property type="match status" value="1"/>
</dbReference>
<comment type="similarity">
    <text evidence="1 8">Belongs to the transcriptional regulatory CopG/NikR family.</text>
</comment>
<dbReference type="InterPro" id="IPR022988">
    <property type="entry name" value="Ni_resp_reg_NikR"/>
</dbReference>
<dbReference type="CDD" id="cd22231">
    <property type="entry name" value="RHH_NikR_HicB-like"/>
    <property type="match status" value="1"/>
</dbReference>
<comment type="function">
    <text evidence="7">Transcriptional repressor of the nikABCDE operon. Is active in the presence of excessive concentrations of intracellular nickel.</text>
</comment>
<dbReference type="InterPro" id="IPR013321">
    <property type="entry name" value="Arc_rbn_hlx_hlx"/>
</dbReference>
<feature type="binding site" evidence="8">
    <location>
        <position position="90"/>
    </location>
    <ligand>
        <name>Ni(2+)</name>
        <dbReference type="ChEBI" id="CHEBI:49786"/>
    </ligand>
</feature>
<dbReference type="OrthoDB" id="9806294at2"/>
<protein>
    <recommendedName>
        <fullName evidence="8">Putative nickel-responsive regulator</fullName>
    </recommendedName>
</protein>
<evidence type="ECO:0000259" key="10">
    <source>
        <dbReference type="Pfam" id="PF01402"/>
    </source>
</evidence>
<feature type="domain" description="Ribbon-helix-helix protein CopG" evidence="10">
    <location>
        <begin position="3"/>
        <end position="41"/>
    </location>
</feature>
<reference evidence="12 13" key="1">
    <citation type="submission" date="2018-10" db="EMBL/GenBank/DDBJ databases">
        <title>Xanthobacter tagetidis genome sequencing and assembly.</title>
        <authorList>
            <person name="Maclea K.S."/>
            <person name="Goen A.E."/>
            <person name="Fatima S.A."/>
        </authorList>
    </citation>
    <scope>NUCLEOTIDE SEQUENCE [LARGE SCALE GENOMIC DNA]</scope>
    <source>
        <strain evidence="12 13">ATCC 700314</strain>
    </source>
</reference>
<organism evidence="12 13">
    <name type="scientific">Xanthobacter tagetidis</name>
    <dbReference type="NCBI Taxonomy" id="60216"/>
    <lineage>
        <taxon>Bacteria</taxon>
        <taxon>Pseudomonadati</taxon>
        <taxon>Pseudomonadota</taxon>
        <taxon>Alphaproteobacteria</taxon>
        <taxon>Hyphomicrobiales</taxon>
        <taxon>Xanthobacteraceae</taxon>
        <taxon>Xanthobacter</taxon>
    </lineage>
</organism>
<dbReference type="InterPro" id="IPR002145">
    <property type="entry name" value="CopG"/>
</dbReference>
<evidence type="ECO:0000256" key="9">
    <source>
        <dbReference type="SAM" id="MobiDB-lite"/>
    </source>
</evidence>
<dbReference type="InterPro" id="IPR027271">
    <property type="entry name" value="Acetolactate_synth/TF_NikR_C"/>
</dbReference>
<dbReference type="EMBL" id="RCTF01000002">
    <property type="protein sequence ID" value="RLP81157.1"/>
    <property type="molecule type" value="Genomic_DNA"/>
</dbReference>
<evidence type="ECO:0000256" key="8">
    <source>
        <dbReference type="HAMAP-Rule" id="MF_00476"/>
    </source>
</evidence>
<evidence type="ECO:0000256" key="6">
    <source>
        <dbReference type="ARBA" id="ARBA00023163"/>
    </source>
</evidence>
<keyword evidence="6 8" id="KW-0804">Transcription</keyword>
<evidence type="ECO:0000256" key="4">
    <source>
        <dbReference type="ARBA" id="ARBA00023015"/>
    </source>
</evidence>
<feature type="binding site" evidence="8">
    <location>
        <position position="96"/>
    </location>
    <ligand>
        <name>Ni(2+)</name>
        <dbReference type="ChEBI" id="CHEBI:49786"/>
    </ligand>
</feature>
<accession>A0A3L7ALK2</accession>
<feature type="domain" description="Transcription factor NikR nickel binding C-terminal" evidence="11">
    <location>
        <begin position="54"/>
        <end position="130"/>
    </location>
</feature>
<evidence type="ECO:0000256" key="3">
    <source>
        <dbReference type="ARBA" id="ARBA00022723"/>
    </source>
</evidence>
<gene>
    <name evidence="12" type="primary">nikR</name>
    <name evidence="12" type="ORF">D9R14_03975</name>
</gene>
<evidence type="ECO:0000256" key="2">
    <source>
        <dbReference type="ARBA" id="ARBA00022596"/>
    </source>
</evidence>
<dbReference type="Pfam" id="PF01402">
    <property type="entry name" value="RHH_1"/>
    <property type="match status" value="1"/>
</dbReference>
<keyword evidence="4 8" id="KW-0805">Transcription regulation</keyword>
<dbReference type="SUPFAM" id="SSF55021">
    <property type="entry name" value="ACT-like"/>
    <property type="match status" value="1"/>
</dbReference>
<comment type="cofactor">
    <cofactor evidence="8">
        <name>Ni(2+)</name>
        <dbReference type="ChEBI" id="CHEBI:49786"/>
    </cofactor>
    <text evidence="8">Binds 1 nickel ion per subunit.</text>
</comment>
<dbReference type="Pfam" id="PF08753">
    <property type="entry name" value="NikR_C"/>
    <property type="match status" value="1"/>
</dbReference>
<dbReference type="RefSeq" id="WP_121622009.1">
    <property type="nucleotide sequence ID" value="NZ_JACIIW010000003.1"/>
</dbReference>
<dbReference type="Gene3D" id="3.30.70.1150">
    <property type="entry name" value="ACT-like. Chain A, domain 2"/>
    <property type="match status" value="1"/>
</dbReference>
<sequence length="166" mass="18499">MQRVTVTLDEDLVAELDRFIESRGYQNRSEAVRDLARSGLREAAEAAGEGGDAVGALVYLYDHEARNMSKRLTEAHHLHHDMSVCTLHMHLDHDQCLEVALLRGPTRSLRHFSERLIAERGVRHGRLVMVPVEARAAGEGHGHGYSHGPHGHHHHHHDDDTGDSSA</sequence>
<dbReference type="InterPro" id="IPR045865">
    <property type="entry name" value="ACT-like_dom_sf"/>
</dbReference>
<dbReference type="HAMAP" id="MF_00476">
    <property type="entry name" value="NikR"/>
    <property type="match status" value="1"/>
</dbReference>
<evidence type="ECO:0000259" key="11">
    <source>
        <dbReference type="Pfam" id="PF08753"/>
    </source>
</evidence>
<dbReference type="InterPro" id="IPR014864">
    <property type="entry name" value="TF_NikR_Ni-bd_C"/>
</dbReference>
<dbReference type="Gene3D" id="1.10.1220.10">
    <property type="entry name" value="Met repressor-like"/>
    <property type="match status" value="1"/>
</dbReference>
<dbReference type="InterPro" id="IPR010985">
    <property type="entry name" value="Ribbon_hlx_hlx"/>
</dbReference>
<feature type="binding site" evidence="8">
    <location>
        <position position="77"/>
    </location>
    <ligand>
        <name>Ni(2+)</name>
        <dbReference type="ChEBI" id="CHEBI:49786"/>
    </ligand>
</feature>
<dbReference type="PANTHER" id="PTHR34719:SF2">
    <property type="entry name" value="NICKEL-RESPONSIVE REGULATOR"/>
    <property type="match status" value="1"/>
</dbReference>
<dbReference type="Proteomes" id="UP000269692">
    <property type="component" value="Unassembled WGS sequence"/>
</dbReference>
<dbReference type="GO" id="GO:0003677">
    <property type="term" value="F:DNA binding"/>
    <property type="evidence" value="ECO:0007669"/>
    <property type="project" value="UniProtKB-KW"/>
</dbReference>
<evidence type="ECO:0000313" key="12">
    <source>
        <dbReference type="EMBL" id="RLP81157.1"/>
    </source>
</evidence>
<dbReference type="InterPro" id="IPR014160">
    <property type="entry name" value="Nickel_NikR_proteobac"/>
</dbReference>
<evidence type="ECO:0000256" key="5">
    <source>
        <dbReference type="ARBA" id="ARBA00023125"/>
    </source>
</evidence>
<feature type="binding site" evidence="8">
    <location>
        <position position="88"/>
    </location>
    <ligand>
        <name>Ni(2+)</name>
        <dbReference type="ChEBI" id="CHEBI:49786"/>
    </ligand>
</feature>
<name>A0A3L7ALK2_9HYPH</name>
<evidence type="ECO:0000313" key="13">
    <source>
        <dbReference type="Proteomes" id="UP000269692"/>
    </source>
</evidence>
<dbReference type="NCBIfam" id="NF002815">
    <property type="entry name" value="PRK02967.1"/>
    <property type="match status" value="1"/>
</dbReference>
<keyword evidence="13" id="KW-1185">Reference proteome</keyword>
<dbReference type="GO" id="GO:0010045">
    <property type="term" value="P:response to nickel cation"/>
    <property type="evidence" value="ECO:0007669"/>
    <property type="project" value="InterPro"/>
</dbReference>
<dbReference type="GO" id="GO:0003700">
    <property type="term" value="F:DNA-binding transcription factor activity"/>
    <property type="evidence" value="ECO:0007669"/>
    <property type="project" value="UniProtKB-UniRule"/>
</dbReference>
<evidence type="ECO:0000256" key="1">
    <source>
        <dbReference type="ARBA" id="ARBA00008478"/>
    </source>
</evidence>
<evidence type="ECO:0000256" key="7">
    <source>
        <dbReference type="ARBA" id="ARBA00024723"/>
    </source>
</evidence>
<dbReference type="NCBIfam" id="TIGR02793">
    <property type="entry name" value="nikR"/>
    <property type="match status" value="1"/>
</dbReference>
<dbReference type="AlphaFoldDB" id="A0A3L7ALK2"/>
<dbReference type="InterPro" id="IPR050192">
    <property type="entry name" value="CopG/NikR_regulator"/>
</dbReference>